<dbReference type="VEuPathDB" id="VectorBase:RSAN_029902"/>
<protein>
    <submittedName>
        <fullName evidence="2">Uncharacterized protein</fullName>
    </submittedName>
</protein>
<keyword evidence="3" id="KW-1185">Reference proteome</keyword>
<feature type="region of interest" description="Disordered" evidence="1">
    <location>
        <begin position="1"/>
        <end position="20"/>
    </location>
</feature>
<dbReference type="AlphaFoldDB" id="A0A9D4QB42"/>
<accession>A0A9D4QB42</accession>
<comment type="caution">
    <text evidence="2">The sequence shown here is derived from an EMBL/GenBank/DDBJ whole genome shotgun (WGS) entry which is preliminary data.</text>
</comment>
<proteinExistence type="predicted"/>
<evidence type="ECO:0000313" key="2">
    <source>
        <dbReference type="EMBL" id="KAH7972582.1"/>
    </source>
</evidence>
<gene>
    <name evidence="2" type="ORF">HPB52_013635</name>
</gene>
<dbReference type="EMBL" id="JABSTV010001247">
    <property type="protein sequence ID" value="KAH7972582.1"/>
    <property type="molecule type" value="Genomic_DNA"/>
</dbReference>
<evidence type="ECO:0000256" key="1">
    <source>
        <dbReference type="SAM" id="MobiDB-lite"/>
    </source>
</evidence>
<dbReference type="VEuPathDB" id="VectorBase:RSAN_043180"/>
<dbReference type="Proteomes" id="UP000821837">
    <property type="component" value="Chromosome 11"/>
</dbReference>
<reference evidence="2" key="1">
    <citation type="journal article" date="2020" name="Cell">
        <title>Large-Scale Comparative Analyses of Tick Genomes Elucidate Their Genetic Diversity and Vector Capacities.</title>
        <authorList>
            <consortium name="Tick Genome and Microbiome Consortium (TIGMIC)"/>
            <person name="Jia N."/>
            <person name="Wang J."/>
            <person name="Shi W."/>
            <person name="Du L."/>
            <person name="Sun Y."/>
            <person name="Zhan W."/>
            <person name="Jiang J.F."/>
            <person name="Wang Q."/>
            <person name="Zhang B."/>
            <person name="Ji P."/>
            <person name="Bell-Sakyi L."/>
            <person name="Cui X.M."/>
            <person name="Yuan T.T."/>
            <person name="Jiang B.G."/>
            <person name="Yang W.F."/>
            <person name="Lam T.T."/>
            <person name="Chang Q.C."/>
            <person name="Ding S.J."/>
            <person name="Wang X.J."/>
            <person name="Zhu J.G."/>
            <person name="Ruan X.D."/>
            <person name="Zhao L."/>
            <person name="Wei J.T."/>
            <person name="Ye R.Z."/>
            <person name="Que T.C."/>
            <person name="Du C.H."/>
            <person name="Zhou Y.H."/>
            <person name="Cheng J.X."/>
            <person name="Dai P.F."/>
            <person name="Guo W.B."/>
            <person name="Han X.H."/>
            <person name="Huang E.J."/>
            <person name="Li L.F."/>
            <person name="Wei W."/>
            <person name="Gao Y.C."/>
            <person name="Liu J.Z."/>
            <person name="Shao H.Z."/>
            <person name="Wang X."/>
            <person name="Wang C.C."/>
            <person name="Yang T.C."/>
            <person name="Huo Q.B."/>
            <person name="Li W."/>
            <person name="Chen H.Y."/>
            <person name="Chen S.E."/>
            <person name="Zhou L.G."/>
            <person name="Ni X.B."/>
            <person name="Tian J.H."/>
            <person name="Sheng Y."/>
            <person name="Liu T."/>
            <person name="Pan Y.S."/>
            <person name="Xia L.Y."/>
            <person name="Li J."/>
            <person name="Zhao F."/>
            <person name="Cao W.C."/>
        </authorList>
    </citation>
    <scope>NUCLEOTIDE SEQUENCE</scope>
    <source>
        <strain evidence="2">Rsan-2018</strain>
    </source>
</reference>
<name>A0A9D4QB42_RHISA</name>
<organism evidence="2 3">
    <name type="scientific">Rhipicephalus sanguineus</name>
    <name type="common">Brown dog tick</name>
    <name type="synonym">Ixodes sanguineus</name>
    <dbReference type="NCBI Taxonomy" id="34632"/>
    <lineage>
        <taxon>Eukaryota</taxon>
        <taxon>Metazoa</taxon>
        <taxon>Ecdysozoa</taxon>
        <taxon>Arthropoda</taxon>
        <taxon>Chelicerata</taxon>
        <taxon>Arachnida</taxon>
        <taxon>Acari</taxon>
        <taxon>Parasitiformes</taxon>
        <taxon>Ixodida</taxon>
        <taxon>Ixodoidea</taxon>
        <taxon>Ixodidae</taxon>
        <taxon>Rhipicephalinae</taxon>
        <taxon>Rhipicephalus</taxon>
        <taxon>Rhipicephalus</taxon>
    </lineage>
</organism>
<evidence type="ECO:0000313" key="3">
    <source>
        <dbReference type="Proteomes" id="UP000821837"/>
    </source>
</evidence>
<sequence>MASAFLQPPAHFEPGDNPQQSWEDWKEAYNIYEQACEYATKPTTTRRALLLHALGPHGRRVAQTFPPPPPTIDCEQPTDQVTYLLEQFDALYRPYKNTEDANTQLPNRAYSQPAVPRAPLQAVHPAAMSEHLDEYRIQEWPAIHSGLPGAYNDPHFAANQDPGAYGLEPYGAYRDVTSSPMEEQLQRTYQKGRFHRAPSNEMYFTRACVLVAICLLNVSNVSDYRYRDPYHQTACVFHASADGLAISNDGVRFGLSRFPFALCRMVIFCCPSLGDNLEPEHTDDLMTEFASRALRNNPVVHTFMMLGDGSDADEAQFTALQSRLAADVVAPDVGKWYKAWSYTGLVLRWPETTSAATWHRMAPLLKKLAKQLASPSRDLSLGVALRQNSFGPDLERIAFNLGKTYLFLLPPAMENSNNGHTLRYFSQRTLGALDDLNLRFLSRSLTGRQCYLFPADTYTYRDSRST</sequence>
<reference evidence="2" key="2">
    <citation type="submission" date="2021-09" db="EMBL/GenBank/DDBJ databases">
        <authorList>
            <person name="Jia N."/>
            <person name="Wang J."/>
            <person name="Shi W."/>
            <person name="Du L."/>
            <person name="Sun Y."/>
            <person name="Zhan W."/>
            <person name="Jiang J."/>
            <person name="Wang Q."/>
            <person name="Zhang B."/>
            <person name="Ji P."/>
            <person name="Sakyi L.B."/>
            <person name="Cui X."/>
            <person name="Yuan T."/>
            <person name="Jiang B."/>
            <person name="Yang W."/>
            <person name="Lam T.T.-Y."/>
            <person name="Chang Q."/>
            <person name="Ding S."/>
            <person name="Wang X."/>
            <person name="Zhu J."/>
            <person name="Ruan X."/>
            <person name="Zhao L."/>
            <person name="Wei J."/>
            <person name="Que T."/>
            <person name="Du C."/>
            <person name="Cheng J."/>
            <person name="Dai P."/>
            <person name="Han X."/>
            <person name="Huang E."/>
            <person name="Gao Y."/>
            <person name="Liu J."/>
            <person name="Shao H."/>
            <person name="Ye R."/>
            <person name="Li L."/>
            <person name="Wei W."/>
            <person name="Wang X."/>
            <person name="Wang C."/>
            <person name="Huo Q."/>
            <person name="Li W."/>
            <person name="Guo W."/>
            <person name="Chen H."/>
            <person name="Chen S."/>
            <person name="Zhou L."/>
            <person name="Zhou L."/>
            <person name="Ni X."/>
            <person name="Tian J."/>
            <person name="Zhou Y."/>
            <person name="Sheng Y."/>
            <person name="Liu T."/>
            <person name="Pan Y."/>
            <person name="Xia L."/>
            <person name="Li J."/>
            <person name="Zhao F."/>
            <person name="Cao W."/>
        </authorList>
    </citation>
    <scope>NUCLEOTIDE SEQUENCE</scope>
    <source>
        <strain evidence="2">Rsan-2018</strain>
        <tissue evidence="2">Larvae</tissue>
    </source>
</reference>